<evidence type="ECO:0000313" key="4">
    <source>
        <dbReference type="EMBL" id="KAL3525687.1"/>
    </source>
</evidence>
<dbReference type="Gene3D" id="3.40.50.1820">
    <property type="entry name" value="alpha/beta hydrolase"/>
    <property type="match status" value="1"/>
</dbReference>
<comment type="caution">
    <text evidence="4">The sequence shown here is derived from an EMBL/GenBank/DDBJ whole genome shotgun (WGS) entry which is preliminary data.</text>
</comment>
<evidence type="ECO:0000259" key="3">
    <source>
        <dbReference type="Pfam" id="PF01764"/>
    </source>
</evidence>
<accession>A0ABD3A1U8</accession>
<dbReference type="InterPro" id="IPR029058">
    <property type="entry name" value="AB_hydrolase_fold"/>
</dbReference>
<name>A0ABD3A1U8_9GENT</name>
<feature type="transmembrane region" description="Helical" evidence="2">
    <location>
        <begin position="52"/>
        <end position="69"/>
    </location>
</feature>
<keyword evidence="2" id="KW-0472">Membrane</keyword>
<dbReference type="AlphaFoldDB" id="A0ABD3A1U8"/>
<dbReference type="PANTHER" id="PTHR46086">
    <property type="entry name" value="ALPHA/BETA-HYDROLASES SUPERFAMILY PROTEIN"/>
    <property type="match status" value="1"/>
</dbReference>
<dbReference type="CDD" id="cd00519">
    <property type="entry name" value="Lipase_3"/>
    <property type="match status" value="1"/>
</dbReference>
<feature type="domain" description="Fungal lipase-type" evidence="3">
    <location>
        <begin position="203"/>
        <end position="363"/>
    </location>
</feature>
<dbReference type="Proteomes" id="UP001630127">
    <property type="component" value="Unassembled WGS sequence"/>
</dbReference>
<proteinExistence type="predicted"/>
<keyword evidence="1" id="KW-0378">Hydrolase</keyword>
<evidence type="ECO:0000256" key="1">
    <source>
        <dbReference type="ARBA" id="ARBA00022801"/>
    </source>
</evidence>
<organism evidence="4 5">
    <name type="scientific">Cinchona calisaya</name>
    <dbReference type="NCBI Taxonomy" id="153742"/>
    <lineage>
        <taxon>Eukaryota</taxon>
        <taxon>Viridiplantae</taxon>
        <taxon>Streptophyta</taxon>
        <taxon>Embryophyta</taxon>
        <taxon>Tracheophyta</taxon>
        <taxon>Spermatophyta</taxon>
        <taxon>Magnoliopsida</taxon>
        <taxon>eudicotyledons</taxon>
        <taxon>Gunneridae</taxon>
        <taxon>Pentapetalae</taxon>
        <taxon>asterids</taxon>
        <taxon>lamiids</taxon>
        <taxon>Gentianales</taxon>
        <taxon>Rubiaceae</taxon>
        <taxon>Cinchonoideae</taxon>
        <taxon>Cinchoneae</taxon>
        <taxon>Cinchona</taxon>
    </lineage>
</organism>
<keyword evidence="2" id="KW-1133">Transmembrane helix</keyword>
<dbReference type="InterPro" id="IPR002921">
    <property type="entry name" value="Fungal_lipase-type"/>
</dbReference>
<evidence type="ECO:0000313" key="5">
    <source>
        <dbReference type="Proteomes" id="UP001630127"/>
    </source>
</evidence>
<protein>
    <recommendedName>
        <fullName evidence="3">Fungal lipase-type domain-containing protein</fullName>
    </recommendedName>
</protein>
<dbReference type="EMBL" id="JBJUIK010000006">
    <property type="protein sequence ID" value="KAL3525687.1"/>
    <property type="molecule type" value="Genomic_DNA"/>
</dbReference>
<evidence type="ECO:0000256" key="2">
    <source>
        <dbReference type="SAM" id="Phobius"/>
    </source>
</evidence>
<dbReference type="GO" id="GO:0016787">
    <property type="term" value="F:hydrolase activity"/>
    <property type="evidence" value="ECO:0007669"/>
    <property type="project" value="UniProtKB-KW"/>
</dbReference>
<dbReference type="SUPFAM" id="SSF53474">
    <property type="entry name" value="alpha/beta-Hydrolases"/>
    <property type="match status" value="1"/>
</dbReference>
<dbReference type="PANTHER" id="PTHR46086:SF17">
    <property type="entry name" value="ALPHA_BETA-HYDROLASES SUPERFAMILY PROTEIN"/>
    <property type="match status" value="1"/>
</dbReference>
<gene>
    <name evidence="4" type="ORF">ACH5RR_014059</name>
</gene>
<dbReference type="Pfam" id="PF01764">
    <property type="entry name" value="Lipase_3"/>
    <property type="match status" value="1"/>
</dbReference>
<keyword evidence="5" id="KW-1185">Reference proteome</keyword>
<sequence>MACNKSFCSNYMLLSPEKAGLVDLIFFLFSSNTDKRKFIDCPKGTKIPFAPRWFIVLTIIVQIILRLFAKPMAWIGNLLEKGLNLIHANTNIFVLIYNIIKGQVVSIPDTTSAKYMSILAFLDMRRTLDENIKSGDSRYNPHLSIMASKVAYENSAFTESTVTEYWNMDFLGFYNFWNDYLEQSATQAFLFRKDENTDSELIVVSFRGTSPFDTLDWITDVDLSWYELPDVGKIHAGFLKALGQQKDHGWPKDLAQVVGGHEYAYYTIREKLRDLLKNNDNAKFIVSGHSLGGALAILFPAILAYHGETTLLKKLVGVYTFGQPRVGDEQFAEYMKDQITNNLLPNYYRTVYCNDIVPRVPSDNSFTEFKHFGTCAYFNSIYKGRIVDEVPNKNYFSIIWLIPMIINSIWELIRSFIIGLVWGSEYKETALMTLLRVLCLFFAGLPAHCPPDYVNSTRLASADLYSGSSSNGKPKNKWKTEVDTLARLV</sequence>
<feature type="transmembrane region" description="Helical" evidence="2">
    <location>
        <begin position="284"/>
        <end position="305"/>
    </location>
</feature>
<keyword evidence="2" id="KW-0812">Transmembrane</keyword>
<dbReference type="InterPro" id="IPR044819">
    <property type="entry name" value="OBL-like"/>
</dbReference>
<reference evidence="4 5" key="1">
    <citation type="submission" date="2024-11" db="EMBL/GenBank/DDBJ databases">
        <title>A near-complete genome assembly of Cinchona calisaya.</title>
        <authorList>
            <person name="Lian D.C."/>
            <person name="Zhao X.W."/>
            <person name="Wei L."/>
        </authorList>
    </citation>
    <scope>NUCLEOTIDE SEQUENCE [LARGE SCALE GENOMIC DNA]</scope>
    <source>
        <tissue evidence="4">Nenye</tissue>
    </source>
</reference>